<keyword evidence="10" id="KW-0949">S-adenosyl-L-methionine</keyword>
<evidence type="ECO:0000256" key="7">
    <source>
        <dbReference type="ARBA" id="ARBA00022491"/>
    </source>
</evidence>
<feature type="compositionally biased region" description="Low complexity" evidence="16">
    <location>
        <begin position="37"/>
        <end position="63"/>
    </location>
</feature>
<dbReference type="InterPro" id="IPR003616">
    <property type="entry name" value="Post-SET_dom"/>
</dbReference>
<dbReference type="SMART" id="SM00317">
    <property type="entry name" value="SET"/>
    <property type="match status" value="1"/>
</dbReference>
<dbReference type="InterPro" id="IPR006560">
    <property type="entry name" value="AWS_dom"/>
</dbReference>
<protein>
    <recommendedName>
        <fullName evidence="5">Histone-lysine N-methyltransferase, H3 lysine-36 specific</fullName>
        <ecNumber evidence="4">2.1.1.359</ecNumber>
    </recommendedName>
    <alternativeName>
        <fullName evidence="14">SET domain-containing protein 2</fullName>
    </alternativeName>
</protein>
<evidence type="ECO:0000256" key="15">
    <source>
        <dbReference type="ARBA" id="ARBA00047545"/>
    </source>
</evidence>
<keyword evidence="22" id="KW-1185">Reference proteome</keyword>
<feature type="compositionally biased region" description="Polar residues" evidence="16">
    <location>
        <begin position="828"/>
        <end position="850"/>
    </location>
</feature>
<dbReference type="Pfam" id="PF17907">
    <property type="entry name" value="AWS"/>
    <property type="match status" value="1"/>
</dbReference>
<feature type="region of interest" description="Disordered" evidence="16">
    <location>
        <begin position="519"/>
        <end position="601"/>
    </location>
</feature>
<dbReference type="SUPFAM" id="SSF51045">
    <property type="entry name" value="WW domain"/>
    <property type="match status" value="1"/>
</dbReference>
<keyword evidence="9" id="KW-0808">Transferase</keyword>
<dbReference type="InterPro" id="IPR036020">
    <property type="entry name" value="WW_dom_sf"/>
</dbReference>
<keyword evidence="11" id="KW-0805">Transcription regulation</keyword>
<proteinExistence type="predicted"/>
<dbReference type="InterPro" id="IPR025788">
    <property type="entry name" value="Set2_fungi"/>
</dbReference>
<accession>A0A0F4Z8G2</accession>
<name>A0A0F4Z8G2_9PEZI</name>
<dbReference type="EC" id="2.1.1.359" evidence="4"/>
<dbReference type="SMART" id="SM00508">
    <property type="entry name" value="PostSET"/>
    <property type="match status" value="1"/>
</dbReference>
<comment type="caution">
    <text evidence="21">The sequence shown here is derived from an EMBL/GenBank/DDBJ whole genome shotgun (WGS) entry which is preliminary data.</text>
</comment>
<dbReference type="PROSITE" id="PS51215">
    <property type="entry name" value="AWS"/>
    <property type="match status" value="1"/>
</dbReference>
<keyword evidence="7" id="KW-0678">Repressor</keyword>
<sequence length="914" mass="101219">MDKDKPQTQPQTRNTPAGPLGNSLTPSRNPVSTPTDSCAAVNANGNGSGSGKSSSNGATNGAAESVSETLSSKPSRKSSAKIPRREPVLFKHLPDATEEATKTFEVIPDCIYASKNMGNTDSDALDCDCRPKWDNEVNLACGEDGDCINRATKCECVVDVSTCGDNCKNQRFQRKQYANVAVIKTEKKGYGLRANTDLQAHDFIFEYIGDVINTATFRKRMIKYDSQGIKHFYFMSLTRTEFVDATVKGNLGRFCNHSCNPNCYVDKWVVGDKLRMGIFALREIVAGEELVFNYNVDRYGADPQVCYCGEPNCVGFIGGKTQTERATKLPSAVAEALGIEDSDSWDTTVAKKPRKKKTDEEDETYVDGLEAKILDDDSVRKVMAVLMQCKERWIATKLLERIKNCNDERILGIVVRMHAYQIMKSVLNTFAGDDVIVLQVLRVLIKFPRITNNKIQASKIPQTIQGLVDNANEEVATAARDLLSEWAKLKSGYRITKRQPDTPYEQDSVYFDFVKRQSNSPTANASEKKEPSPIIDAPKGPKNNIPQRNPLMMQQQQRARRMFNQLGTGFGGQAHHNMHQHGQPLAQQQQQEQQPQQQNIQANNQQAGLPLPQDYNSPLPEGWNMATDQHNNVYYYNAAGVSTWDRPTAPRSQPVAIEPPKLTSHEEKLQNLIKEVLKGSPKPTTAAPQPTPKEPEQLPVQRPSSKDTWWKSLPLEKQKKHYENTISAHVLSAADPFYGKLSRSEVKTYSREICKKLVESDYKHGRVQDPRTPLSSKSAVALKRHVTQFFEKAVAKSAARHRSTVSSTSSHRKEPQYQHSDAAVAMSTDASVPRQTSAAPSLAASTNGSGSAVVPPLEDTPMSSHSSPASDSRNKRKRDGAGDLVTDVVGDVIMGESQEAAMAKRIKDEPTEQS</sequence>
<comment type="catalytic activity">
    <reaction evidence="15">
        <text>L-lysyl(36)-[histone H3] + 3 S-adenosyl-L-methionine = N(6),N(6),N(6)-trimethyl-L-lysyl(36)-[histone H3] + 3 S-adenosyl-L-homocysteine + 3 H(+)</text>
        <dbReference type="Rhea" id="RHEA:60324"/>
        <dbReference type="Rhea" id="RHEA-COMP:9785"/>
        <dbReference type="Rhea" id="RHEA-COMP:15536"/>
        <dbReference type="ChEBI" id="CHEBI:15378"/>
        <dbReference type="ChEBI" id="CHEBI:29969"/>
        <dbReference type="ChEBI" id="CHEBI:57856"/>
        <dbReference type="ChEBI" id="CHEBI:59789"/>
        <dbReference type="ChEBI" id="CHEBI:61961"/>
        <dbReference type="EC" id="2.1.1.359"/>
    </reaction>
</comment>
<dbReference type="GO" id="GO:0032259">
    <property type="term" value="P:methylation"/>
    <property type="evidence" value="ECO:0007669"/>
    <property type="project" value="UniProtKB-KW"/>
</dbReference>
<dbReference type="InterPro" id="IPR001202">
    <property type="entry name" value="WW_dom"/>
</dbReference>
<feature type="compositionally biased region" description="Low complexity" evidence="16">
    <location>
        <begin position="583"/>
        <end position="601"/>
    </location>
</feature>
<comment type="subcellular location">
    <subcellularLocation>
        <location evidence="3">Chromosome</location>
    </subcellularLocation>
    <subcellularLocation>
        <location evidence="2">Nucleus</location>
    </subcellularLocation>
</comment>
<dbReference type="PROSITE" id="PS50280">
    <property type="entry name" value="SET"/>
    <property type="match status" value="1"/>
</dbReference>
<evidence type="ECO:0000313" key="22">
    <source>
        <dbReference type="Proteomes" id="UP000033483"/>
    </source>
</evidence>
<dbReference type="Pfam" id="PF00856">
    <property type="entry name" value="SET"/>
    <property type="match status" value="1"/>
</dbReference>
<dbReference type="PROSITE" id="PS51568">
    <property type="entry name" value="SAM_MT43_SET2_1"/>
    <property type="match status" value="1"/>
</dbReference>
<evidence type="ECO:0000259" key="18">
    <source>
        <dbReference type="PROSITE" id="PS50280"/>
    </source>
</evidence>
<gene>
    <name evidence="21" type="ORF">TD95_002931</name>
</gene>
<keyword evidence="12" id="KW-0804">Transcription</keyword>
<dbReference type="CDD" id="cd19172">
    <property type="entry name" value="SET_SETD2"/>
    <property type="match status" value="1"/>
</dbReference>
<dbReference type="InterPro" id="IPR001214">
    <property type="entry name" value="SET_dom"/>
</dbReference>
<organism evidence="21 22">
    <name type="scientific">Thielaviopsis punctulata</name>
    <dbReference type="NCBI Taxonomy" id="72032"/>
    <lineage>
        <taxon>Eukaryota</taxon>
        <taxon>Fungi</taxon>
        <taxon>Dikarya</taxon>
        <taxon>Ascomycota</taxon>
        <taxon>Pezizomycotina</taxon>
        <taxon>Sordariomycetes</taxon>
        <taxon>Hypocreomycetidae</taxon>
        <taxon>Microascales</taxon>
        <taxon>Ceratocystidaceae</taxon>
        <taxon>Thielaviopsis</taxon>
    </lineage>
</organism>
<evidence type="ECO:0000256" key="3">
    <source>
        <dbReference type="ARBA" id="ARBA00004286"/>
    </source>
</evidence>
<dbReference type="GO" id="GO:0005694">
    <property type="term" value="C:chromosome"/>
    <property type="evidence" value="ECO:0007669"/>
    <property type="project" value="UniProtKB-SubCell"/>
</dbReference>
<evidence type="ECO:0000256" key="6">
    <source>
        <dbReference type="ARBA" id="ARBA00022454"/>
    </source>
</evidence>
<comment type="function">
    <text evidence="1">Histone methyltransferase that trimethylates histone H3 'Lys-36' forming H3K36me3. Involved in transcription elongation as well as in transcription repression.</text>
</comment>
<dbReference type="PROSITE" id="PS50868">
    <property type="entry name" value="POST_SET"/>
    <property type="match status" value="1"/>
</dbReference>
<dbReference type="SUPFAM" id="SSF82199">
    <property type="entry name" value="SET domain"/>
    <property type="match status" value="1"/>
</dbReference>
<feature type="domain" description="AWS" evidence="20">
    <location>
        <begin position="122"/>
        <end position="176"/>
    </location>
</feature>
<feature type="domain" description="WW" evidence="17">
    <location>
        <begin position="617"/>
        <end position="649"/>
    </location>
</feature>
<evidence type="ECO:0000256" key="16">
    <source>
        <dbReference type="SAM" id="MobiDB-lite"/>
    </source>
</evidence>
<feature type="domain" description="SET" evidence="18">
    <location>
        <begin position="178"/>
        <end position="295"/>
    </location>
</feature>
<dbReference type="GO" id="GO:0005634">
    <property type="term" value="C:nucleus"/>
    <property type="evidence" value="ECO:0007669"/>
    <property type="project" value="UniProtKB-SubCell"/>
</dbReference>
<feature type="region of interest" description="Disordered" evidence="16">
    <location>
        <begin position="797"/>
        <end position="889"/>
    </location>
</feature>
<dbReference type="Pfam" id="PF08236">
    <property type="entry name" value="SRI"/>
    <property type="match status" value="1"/>
</dbReference>
<dbReference type="AlphaFoldDB" id="A0A0F4Z8G2"/>
<dbReference type="PROSITE" id="PS01159">
    <property type="entry name" value="WW_DOMAIN_1"/>
    <property type="match status" value="1"/>
</dbReference>
<dbReference type="PROSITE" id="PS50020">
    <property type="entry name" value="WW_DOMAIN_2"/>
    <property type="match status" value="1"/>
</dbReference>
<dbReference type="Gene3D" id="2.170.270.10">
    <property type="entry name" value="SET domain"/>
    <property type="match status" value="1"/>
</dbReference>
<keyword evidence="13" id="KW-0539">Nucleus</keyword>
<dbReference type="InterPro" id="IPR050777">
    <property type="entry name" value="SET2_Histone-Lys_MeTrsfase"/>
</dbReference>
<reference evidence="21 22" key="1">
    <citation type="submission" date="2015-03" db="EMBL/GenBank/DDBJ databases">
        <authorList>
            <person name="Radwan O."/>
            <person name="Al-Naeli F.A."/>
            <person name="Rendon G.A."/>
            <person name="Fields C."/>
        </authorList>
    </citation>
    <scope>NUCLEOTIDE SEQUENCE [LARGE SCALE GENOMIC DNA]</scope>
    <source>
        <strain evidence="21">CR-DP1</strain>
    </source>
</reference>
<evidence type="ECO:0000259" key="19">
    <source>
        <dbReference type="PROSITE" id="PS50868"/>
    </source>
</evidence>
<keyword evidence="6" id="KW-0158">Chromosome</keyword>
<dbReference type="InterPro" id="IPR035441">
    <property type="entry name" value="TFIIS/LEDGF_dom_sf"/>
</dbReference>
<dbReference type="InterPro" id="IPR013257">
    <property type="entry name" value="SRI"/>
</dbReference>
<dbReference type="Pfam" id="PF08711">
    <property type="entry name" value="Med26"/>
    <property type="match status" value="1"/>
</dbReference>
<dbReference type="InterPro" id="IPR017923">
    <property type="entry name" value="TFIIS_N"/>
</dbReference>
<dbReference type="GO" id="GO:0006355">
    <property type="term" value="P:regulation of DNA-templated transcription"/>
    <property type="evidence" value="ECO:0007669"/>
    <property type="project" value="InterPro"/>
</dbReference>
<evidence type="ECO:0000256" key="4">
    <source>
        <dbReference type="ARBA" id="ARBA00012178"/>
    </source>
</evidence>
<dbReference type="SMART" id="SM00570">
    <property type="entry name" value="AWS"/>
    <property type="match status" value="1"/>
</dbReference>
<dbReference type="Proteomes" id="UP000033483">
    <property type="component" value="Unassembled WGS sequence"/>
</dbReference>
<evidence type="ECO:0000259" key="17">
    <source>
        <dbReference type="PROSITE" id="PS50020"/>
    </source>
</evidence>
<dbReference type="OrthoDB" id="422362at2759"/>
<evidence type="ECO:0000256" key="11">
    <source>
        <dbReference type="ARBA" id="ARBA00023015"/>
    </source>
</evidence>
<keyword evidence="8" id="KW-0489">Methyltransferase</keyword>
<evidence type="ECO:0000256" key="8">
    <source>
        <dbReference type="ARBA" id="ARBA00022603"/>
    </source>
</evidence>
<dbReference type="EMBL" id="LAEV01002060">
    <property type="protein sequence ID" value="KKA26625.1"/>
    <property type="molecule type" value="Genomic_DNA"/>
</dbReference>
<dbReference type="GO" id="GO:0140955">
    <property type="term" value="F:histone H3K36 trimethyltransferase activity"/>
    <property type="evidence" value="ECO:0007669"/>
    <property type="project" value="UniProtKB-EC"/>
</dbReference>
<evidence type="ECO:0000256" key="12">
    <source>
        <dbReference type="ARBA" id="ARBA00023163"/>
    </source>
</evidence>
<evidence type="ECO:0000256" key="5">
    <source>
        <dbReference type="ARBA" id="ARBA00018028"/>
    </source>
</evidence>
<dbReference type="SUPFAM" id="SSF47676">
    <property type="entry name" value="Conserved domain common to transcription factors TFIIS, elongin A, CRSP70"/>
    <property type="match status" value="1"/>
</dbReference>
<dbReference type="CDD" id="cd00201">
    <property type="entry name" value="WW"/>
    <property type="match status" value="1"/>
</dbReference>
<evidence type="ECO:0000313" key="21">
    <source>
        <dbReference type="EMBL" id="KKA26625.1"/>
    </source>
</evidence>
<dbReference type="Gene3D" id="1.10.1740.100">
    <property type="entry name" value="Set2, Rpb1 interacting domain"/>
    <property type="match status" value="1"/>
</dbReference>
<dbReference type="Gene3D" id="2.20.70.10">
    <property type="match status" value="1"/>
</dbReference>
<evidence type="ECO:0000256" key="9">
    <source>
        <dbReference type="ARBA" id="ARBA00022679"/>
    </source>
</evidence>
<dbReference type="SMART" id="SM00456">
    <property type="entry name" value="WW"/>
    <property type="match status" value="1"/>
</dbReference>
<dbReference type="InterPro" id="IPR046341">
    <property type="entry name" value="SET_dom_sf"/>
</dbReference>
<evidence type="ECO:0000256" key="13">
    <source>
        <dbReference type="ARBA" id="ARBA00023242"/>
    </source>
</evidence>
<dbReference type="Pfam" id="PF00397">
    <property type="entry name" value="WW"/>
    <property type="match status" value="1"/>
</dbReference>
<feature type="compositionally biased region" description="Polar residues" evidence="16">
    <location>
        <begin position="22"/>
        <end position="36"/>
    </location>
</feature>
<dbReference type="InterPro" id="IPR044437">
    <property type="entry name" value="SETD2/Set2_SET"/>
</dbReference>
<evidence type="ECO:0000256" key="14">
    <source>
        <dbReference type="ARBA" id="ARBA00030091"/>
    </source>
</evidence>
<evidence type="ECO:0000256" key="2">
    <source>
        <dbReference type="ARBA" id="ARBA00004123"/>
    </source>
</evidence>
<dbReference type="InterPro" id="IPR038190">
    <property type="entry name" value="SRI_sf"/>
</dbReference>
<dbReference type="PANTHER" id="PTHR22884">
    <property type="entry name" value="SET DOMAIN PROTEINS"/>
    <property type="match status" value="1"/>
</dbReference>
<evidence type="ECO:0000256" key="10">
    <source>
        <dbReference type="ARBA" id="ARBA00022691"/>
    </source>
</evidence>
<evidence type="ECO:0000256" key="1">
    <source>
        <dbReference type="ARBA" id="ARBA00003901"/>
    </source>
</evidence>
<feature type="region of interest" description="Disordered" evidence="16">
    <location>
        <begin position="1"/>
        <end position="83"/>
    </location>
</feature>
<feature type="domain" description="Post-SET" evidence="19">
    <location>
        <begin position="302"/>
        <end position="318"/>
    </location>
</feature>
<feature type="region of interest" description="Disordered" evidence="16">
    <location>
        <begin position="676"/>
        <end position="709"/>
    </location>
</feature>
<evidence type="ECO:0000259" key="20">
    <source>
        <dbReference type="PROSITE" id="PS51215"/>
    </source>
</evidence>
<dbReference type="FunFam" id="2.170.270.10:FF:000033">
    <property type="entry name" value="Histone-lysine N-methyltransferase"/>
    <property type="match status" value="1"/>
</dbReference>